<sequence>MKRERLLEILTDPTASDAEKDDAVIELEENFQDAETVDILIKVSNESNCDEMIKASCGESIGQIWLSTQQISYDKLAYLNGIALTEVLSLLKAQRPDWYETYLEMFPQS</sequence>
<protein>
    <submittedName>
        <fullName evidence="1">Uncharacterized protein</fullName>
    </submittedName>
</protein>
<dbReference type="RefSeq" id="WP_087455398.1">
    <property type="nucleotide sequence ID" value="NZ_CP021434.1"/>
</dbReference>
<organism evidence="1 2">
    <name type="scientific">Tumebacillus avium</name>
    <dbReference type="NCBI Taxonomy" id="1903704"/>
    <lineage>
        <taxon>Bacteria</taxon>
        <taxon>Bacillati</taxon>
        <taxon>Bacillota</taxon>
        <taxon>Bacilli</taxon>
        <taxon>Bacillales</taxon>
        <taxon>Alicyclobacillaceae</taxon>
        <taxon>Tumebacillus</taxon>
    </lineage>
</organism>
<keyword evidence="2" id="KW-1185">Reference proteome</keyword>
<evidence type="ECO:0000313" key="2">
    <source>
        <dbReference type="Proteomes" id="UP000195437"/>
    </source>
</evidence>
<evidence type="ECO:0000313" key="1">
    <source>
        <dbReference type="EMBL" id="ARU60010.1"/>
    </source>
</evidence>
<dbReference type="AlphaFoldDB" id="A0A1Y0II83"/>
<dbReference type="KEGG" id="tum:CBW65_02220"/>
<reference evidence="2" key="1">
    <citation type="submission" date="2017-05" db="EMBL/GenBank/DDBJ databases">
        <authorList>
            <person name="Sung H."/>
        </authorList>
    </citation>
    <scope>NUCLEOTIDE SEQUENCE [LARGE SCALE GENOMIC DNA]</scope>
    <source>
        <strain evidence="2">AR23208</strain>
    </source>
</reference>
<gene>
    <name evidence="1" type="ORF">CBW65_02220</name>
</gene>
<accession>A0A1Y0II83</accession>
<dbReference type="OrthoDB" id="2940203at2"/>
<dbReference type="EMBL" id="CP021434">
    <property type="protein sequence ID" value="ARU60010.1"/>
    <property type="molecule type" value="Genomic_DNA"/>
</dbReference>
<name>A0A1Y0II83_9BACL</name>
<dbReference type="Proteomes" id="UP000195437">
    <property type="component" value="Chromosome"/>
</dbReference>
<proteinExistence type="predicted"/>